<feature type="compositionally biased region" description="Basic and acidic residues" evidence="4">
    <location>
        <begin position="981"/>
        <end position="991"/>
    </location>
</feature>
<dbReference type="InterPro" id="IPR001478">
    <property type="entry name" value="PDZ"/>
</dbReference>
<feature type="domain" description="PDZ" evidence="5">
    <location>
        <begin position="613"/>
        <end position="696"/>
    </location>
</feature>
<dbReference type="GeneID" id="114793620"/>
<evidence type="ECO:0000256" key="3">
    <source>
        <dbReference type="ARBA" id="ARBA00022737"/>
    </source>
</evidence>
<feature type="region of interest" description="Disordered" evidence="4">
    <location>
        <begin position="943"/>
        <end position="991"/>
    </location>
</feature>
<dbReference type="CDD" id="cd06686">
    <property type="entry name" value="PDZ4_GRIP1-2-like"/>
    <property type="match status" value="1"/>
</dbReference>
<dbReference type="CDD" id="cd06684">
    <property type="entry name" value="PDZ3_GRIP1-2-like"/>
    <property type="match status" value="1"/>
</dbReference>
<dbReference type="PROSITE" id="PS50106">
    <property type="entry name" value="PDZ"/>
    <property type="match status" value="7"/>
</dbReference>
<dbReference type="CDD" id="cd06683">
    <property type="entry name" value="PDZ6_GRIP1-2-like"/>
    <property type="match status" value="1"/>
</dbReference>
<evidence type="ECO:0000313" key="6">
    <source>
        <dbReference type="Ensembl" id="ENSDCDP00010047738.1"/>
    </source>
</evidence>
<reference evidence="6" key="3">
    <citation type="submission" date="2025-09" db="UniProtKB">
        <authorList>
            <consortium name="Ensembl"/>
        </authorList>
    </citation>
    <scope>IDENTIFICATION</scope>
</reference>
<evidence type="ECO:0000256" key="4">
    <source>
        <dbReference type="SAM" id="MobiDB-lite"/>
    </source>
</evidence>
<dbReference type="FunFam" id="2.30.42.10:FF:000035">
    <property type="entry name" value="Glutamate receptor interacting protein 1"/>
    <property type="match status" value="1"/>
</dbReference>
<dbReference type="SMART" id="SM00228">
    <property type="entry name" value="PDZ"/>
    <property type="match status" value="7"/>
</dbReference>
<dbReference type="RefSeq" id="XP_028841483.1">
    <property type="nucleotide sequence ID" value="XM_028985650.1"/>
</dbReference>
<protein>
    <recommendedName>
        <fullName evidence="5">PDZ domain-containing protein</fullName>
    </recommendedName>
</protein>
<dbReference type="Gene3D" id="2.30.42.10">
    <property type="match status" value="7"/>
</dbReference>
<feature type="compositionally biased region" description="Polar residues" evidence="4">
    <location>
        <begin position="65"/>
        <end position="79"/>
    </location>
</feature>
<feature type="region of interest" description="Disordered" evidence="4">
    <location>
        <begin position="102"/>
        <end position="124"/>
    </location>
</feature>
<dbReference type="CDD" id="cd06681">
    <property type="entry name" value="PDZ2_GRIP1-2-like"/>
    <property type="match status" value="1"/>
</dbReference>
<dbReference type="FunFam" id="2.30.42.10:FF:000034">
    <property type="entry name" value="Glutamate receptor interacting protein 1"/>
    <property type="match status" value="1"/>
</dbReference>
<keyword evidence="3" id="KW-0677">Repeat</keyword>
<feature type="domain" description="PDZ" evidence="5">
    <location>
        <begin position="290"/>
        <end position="374"/>
    </location>
</feature>
<dbReference type="Pfam" id="PF17820">
    <property type="entry name" value="PDZ_6"/>
    <property type="match status" value="1"/>
</dbReference>
<feature type="compositionally biased region" description="Basic and acidic residues" evidence="4">
    <location>
        <begin position="951"/>
        <end position="974"/>
    </location>
</feature>
<dbReference type="FunFam" id="2.30.42.10:FF:000021">
    <property type="entry name" value="Glutamate receptor interacting protein 1"/>
    <property type="match status" value="1"/>
</dbReference>
<dbReference type="InterPro" id="IPR036034">
    <property type="entry name" value="PDZ_sf"/>
</dbReference>
<gene>
    <name evidence="6" type="primary">grip2a</name>
</gene>
<dbReference type="SUPFAM" id="SSF50156">
    <property type="entry name" value="PDZ domain-like"/>
    <property type="match status" value="7"/>
</dbReference>
<dbReference type="GeneTree" id="ENSGT00940000155615"/>
<evidence type="ECO:0000259" key="5">
    <source>
        <dbReference type="PROSITE" id="PS50106"/>
    </source>
</evidence>
<feature type="domain" description="PDZ" evidence="5">
    <location>
        <begin position="190"/>
        <end position="276"/>
    </location>
</feature>
<dbReference type="PANTHER" id="PTHR46227">
    <property type="entry name" value="GLUTAMATE RECEPTOR-INTERACTING PROTEIN GRIP"/>
    <property type="match status" value="1"/>
</dbReference>
<name>A0AAY4DQQ9_9TELE</name>
<feature type="region of interest" description="Disordered" evidence="4">
    <location>
        <begin position="1084"/>
        <end position="1112"/>
    </location>
</feature>
<evidence type="ECO:0000313" key="7">
    <source>
        <dbReference type="Proteomes" id="UP000694580"/>
    </source>
</evidence>
<comment type="subcellular location">
    <subcellularLocation>
        <location evidence="1">Cytoplasm</location>
    </subcellularLocation>
</comment>
<dbReference type="FunFam" id="2.30.42.10:FF:000023">
    <property type="entry name" value="Glutamate receptor interacting protein 1"/>
    <property type="match status" value="1"/>
</dbReference>
<dbReference type="Pfam" id="PF00595">
    <property type="entry name" value="PDZ"/>
    <property type="match status" value="6"/>
</dbReference>
<feature type="domain" description="PDZ" evidence="5">
    <location>
        <begin position="512"/>
        <end position="587"/>
    </location>
</feature>
<dbReference type="CDD" id="cd06685">
    <property type="entry name" value="PDZ7_GRIP1-2-like"/>
    <property type="match status" value="1"/>
</dbReference>
<dbReference type="InterPro" id="IPR041489">
    <property type="entry name" value="PDZ_6"/>
</dbReference>
<feature type="compositionally biased region" description="Low complexity" evidence="4">
    <location>
        <begin position="440"/>
        <end position="453"/>
    </location>
</feature>
<keyword evidence="7" id="KW-1185">Reference proteome</keyword>
<dbReference type="Proteomes" id="UP000694580">
    <property type="component" value="Chromosome 7"/>
</dbReference>
<dbReference type="InterPro" id="IPR043545">
    <property type="entry name" value="GRIP1/2"/>
</dbReference>
<feature type="domain" description="PDZ" evidence="5">
    <location>
        <begin position="996"/>
        <end position="1078"/>
    </location>
</feature>
<feature type="region of interest" description="Disordered" evidence="4">
    <location>
        <begin position="56"/>
        <end position="79"/>
    </location>
</feature>
<dbReference type="Ensembl" id="ENSDCDT00010057978.1">
    <property type="protein sequence ID" value="ENSDCDP00010047738.1"/>
    <property type="gene ID" value="ENSDCDG00010027093.1"/>
</dbReference>
<keyword evidence="2" id="KW-0963">Cytoplasm</keyword>
<dbReference type="GO" id="GO:0098887">
    <property type="term" value="P:neurotransmitter receptor transport, endosome to postsynaptic membrane"/>
    <property type="evidence" value="ECO:0007669"/>
    <property type="project" value="TreeGrafter"/>
</dbReference>
<dbReference type="FunFam" id="2.30.42.10:FF:000022">
    <property type="entry name" value="Glutamate receptor interacting protein 1"/>
    <property type="match status" value="1"/>
</dbReference>
<feature type="domain" description="PDZ" evidence="5">
    <location>
        <begin position="90"/>
        <end position="173"/>
    </location>
</feature>
<dbReference type="PANTHER" id="PTHR46227:SF5">
    <property type="entry name" value="GLUTAMATE RECEPTOR INTERACTING PROTEIN 2 ISOFORM X1"/>
    <property type="match status" value="1"/>
</dbReference>
<dbReference type="FunFam" id="2.30.42.10:FF:000312">
    <property type="entry name" value="Glutamate receptor interacting protein 1"/>
    <property type="match status" value="1"/>
</dbReference>
<organism evidence="6 7">
    <name type="scientific">Denticeps clupeoides</name>
    <name type="common">denticle herring</name>
    <dbReference type="NCBI Taxonomy" id="299321"/>
    <lineage>
        <taxon>Eukaryota</taxon>
        <taxon>Metazoa</taxon>
        <taxon>Chordata</taxon>
        <taxon>Craniata</taxon>
        <taxon>Vertebrata</taxon>
        <taxon>Euteleostomi</taxon>
        <taxon>Actinopterygii</taxon>
        <taxon>Neopterygii</taxon>
        <taxon>Teleostei</taxon>
        <taxon>Clupei</taxon>
        <taxon>Clupeiformes</taxon>
        <taxon>Denticipitoidei</taxon>
        <taxon>Denticipitidae</taxon>
        <taxon>Denticeps</taxon>
    </lineage>
</organism>
<reference evidence="6" key="2">
    <citation type="submission" date="2025-08" db="UniProtKB">
        <authorList>
            <consortium name="Ensembl"/>
        </authorList>
    </citation>
    <scope>IDENTIFICATION</scope>
</reference>
<feature type="compositionally biased region" description="Basic residues" evidence="4">
    <location>
        <begin position="478"/>
        <end position="487"/>
    </location>
</feature>
<feature type="domain" description="PDZ" evidence="5">
    <location>
        <begin position="711"/>
        <end position="793"/>
    </location>
</feature>
<dbReference type="CDD" id="cd06687">
    <property type="entry name" value="PDZ1_GRIP1-2-like"/>
    <property type="match status" value="1"/>
</dbReference>
<evidence type="ECO:0000256" key="2">
    <source>
        <dbReference type="ARBA" id="ARBA00022490"/>
    </source>
</evidence>
<reference evidence="6 7" key="1">
    <citation type="submission" date="2020-06" db="EMBL/GenBank/DDBJ databases">
        <authorList>
            <consortium name="Wellcome Sanger Institute Data Sharing"/>
        </authorList>
    </citation>
    <scope>NUCLEOTIDE SEQUENCE [LARGE SCALE GENOMIC DNA]</scope>
</reference>
<dbReference type="AlphaFoldDB" id="A0AAY4DQQ9"/>
<dbReference type="FunFam" id="2.30.42.10:FF:000031">
    <property type="entry name" value="Glutamate receptor interacting protein 1"/>
    <property type="match status" value="1"/>
</dbReference>
<dbReference type="CDD" id="cd06682">
    <property type="entry name" value="PDZ5_GRIP1-2-like"/>
    <property type="match status" value="1"/>
</dbReference>
<sequence length="1112" mass="120068">MWGITCKINPGHLPPAFIHSDLVKKGSATGMKEKRRMFSFSLRWRVGIIRGRTKDDAPYCKSSKDVSGSEQPPTSNRRSFNVEELRGVTTVDLMKREGSSLGLTISGGSDKDGKPRVSNLRPGGLAARSDQLNVGDYIKSVNGINLSKLRHDEIISLLRNVGERVMLEVEFELPPYVPSSSAAVLSKTIEVCLQKEGNSFGFVLRGGFHEDWQRSRPLVVTYVRPGGPADREGTIKAGDRLLSANGAPLNTHKHADALTLLMQSSPESSFLIEYDVSVMDSVKQASGPLLVEIVKPPGSVLGVSLGSAIYRNKQVITIDKIKPASVAERCGALHIGDVLLSIDGTSTEHCTLLEAQQLLASTADLTRLEVLPTAQAPDMVRVQKSGQRQWDAGGNFLHSRGAAPPWTSPGNHGSGLHSHAQPTTHLVPPELCRTPGSGGYSPSSSTNTSGYHSQNCAPAYPSSTLPGPACPSSPRSTMTKRRARKTEHKSSLSLASSTVGAGGHVVHLETSEVVLRGDPLTGFGLHLQGGVFATEALSAPPCVRFIEPDSPAEKCALIQVGDRLLSINGIPTEDGTLEEANQLLRDTALANKVTLEIEFDVAESVIPGSGTFQVKLPKKRGVELGITVSESKKPGRPLIISEIKKGSIAHRTGTLEPGDRLLAIDNMRLENCGMEEAMHFLQQAEDMVKLRIQKDEDNTEELEMSGSVMYTVELQRYGGPLGITISGTEEPFDPIIISGLTRNGLAHRTGALHIGDRILAINNVNLKGKPLSEAIHLLQTAGETVTLKIKKRPEQICSLSDTEDDQSDSLRAATLPDLHGLNIPGLESAMESWDSSVIDAGYGSQGAFIHRSADLTLHPYEWRHANHRSPLHSTSHNHQTPVLDGRLNEEEWSKHLGSVSSGHHHGNSNSHESFWSQALQDLETCGQSEILRELEASIMSGSTLSLGADKSGSRDSLTLRKTSDSPSEPKRRTWESTVGQEDLKERGPASPIELHKVTLHKDPDSGDFGFSVSDGVLEKGVYVNMIRPDGPAHQAGLQPYDRILQVNHARTRDFDCCLAVPLIGGAGEQLQLVISRNPLTQADSWTAQDREEPPGVATPPSLPGRGRSAIQL</sequence>
<accession>A0AAY4DQQ9</accession>
<feature type="region of interest" description="Disordered" evidence="4">
    <location>
        <begin position="384"/>
        <end position="496"/>
    </location>
</feature>
<evidence type="ECO:0000256" key="1">
    <source>
        <dbReference type="ARBA" id="ARBA00004496"/>
    </source>
</evidence>
<dbReference type="GO" id="GO:0005737">
    <property type="term" value="C:cytoplasm"/>
    <property type="evidence" value="ECO:0007669"/>
    <property type="project" value="UniProtKB-SubCell"/>
</dbReference>
<proteinExistence type="predicted"/>